<dbReference type="PANTHER" id="PTHR20854">
    <property type="entry name" value="INOSITOL MONOPHOSPHATASE"/>
    <property type="match status" value="1"/>
</dbReference>
<dbReference type="PRINTS" id="PR00377">
    <property type="entry name" value="IMPHPHTASES"/>
</dbReference>
<dbReference type="Proteomes" id="UP000324767">
    <property type="component" value="Unassembled WGS sequence"/>
</dbReference>
<comment type="caution">
    <text evidence="6">The sequence shown here is derived from an EMBL/GenBank/DDBJ whole genome shotgun (WGS) entry which is preliminary data.</text>
</comment>
<evidence type="ECO:0000313" key="6">
    <source>
        <dbReference type="EMBL" id="KAA6412691.1"/>
    </source>
</evidence>
<comment type="similarity">
    <text evidence="1">Belongs to the inositol monophosphatase superfamily.</text>
</comment>
<gene>
    <name evidence="6" type="ORF">FRX48_03683</name>
</gene>
<protein>
    <submittedName>
        <fullName evidence="6">Inositol monophosphatase</fullName>
    </submittedName>
</protein>
<proteinExistence type="inferred from homology"/>
<evidence type="ECO:0000256" key="5">
    <source>
        <dbReference type="PIRSR" id="PIRSR600760-2"/>
    </source>
</evidence>
<dbReference type="Gene3D" id="3.30.540.10">
    <property type="entry name" value="Fructose-1,6-Bisphosphatase, subunit A, domain 1"/>
    <property type="match status" value="1"/>
</dbReference>
<dbReference type="AlphaFoldDB" id="A0A5M8PVI8"/>
<comment type="cofactor">
    <cofactor evidence="5">
        <name>Mg(2+)</name>
        <dbReference type="ChEBI" id="CHEBI:18420"/>
    </cofactor>
</comment>
<evidence type="ECO:0000313" key="7">
    <source>
        <dbReference type="Proteomes" id="UP000324767"/>
    </source>
</evidence>
<dbReference type="FunFam" id="3.30.540.10:FF:000004">
    <property type="entry name" value="Inositol-1-monophosphatase"/>
    <property type="match status" value="1"/>
</dbReference>
<evidence type="ECO:0000256" key="3">
    <source>
        <dbReference type="ARBA" id="ARBA00022801"/>
    </source>
</evidence>
<dbReference type="InterPro" id="IPR000760">
    <property type="entry name" value="Inositol_monophosphatase-like"/>
</dbReference>
<keyword evidence="2 5" id="KW-0479">Metal-binding</keyword>
<dbReference type="GO" id="GO:0046872">
    <property type="term" value="F:metal ion binding"/>
    <property type="evidence" value="ECO:0007669"/>
    <property type="project" value="UniProtKB-KW"/>
</dbReference>
<sequence length="217" mass="23948">MAEPNLQEIHDFLITLAAKAGEMITSAHPSMSNTDTKKNSSDLVTETDQAVEHMVSTSLKSAYPTYDFLGEETYTPGSSHLTPSPTFIVDPIDGTTNFVHSHPYLSISLAFVHHLTPLVGIVYNPFTHHLYSAIASHGAYLTTDFARGPLSRRSRLPLRQPPPPLTSLSEALVAVEWGNERSGHNWRVKTRTFEALAGGRTRAAPWCIRCGVWGPRR</sequence>
<accession>A0A5M8PVI8</accession>
<keyword evidence="3" id="KW-0378">Hydrolase</keyword>
<feature type="binding site" evidence="5">
    <location>
        <position position="90"/>
    </location>
    <ligand>
        <name>Mg(2+)</name>
        <dbReference type="ChEBI" id="CHEBI:18420"/>
        <label>2</label>
    </ligand>
</feature>
<reference evidence="6 7" key="1">
    <citation type="submission" date="2019-09" db="EMBL/GenBank/DDBJ databases">
        <title>The hologenome of the rock-dwelling lichen Lasallia pustulata.</title>
        <authorList>
            <person name="Greshake Tzovaras B."/>
            <person name="Segers F."/>
            <person name="Bicker A."/>
            <person name="Dal Grande F."/>
            <person name="Otte J."/>
            <person name="Hankeln T."/>
            <person name="Schmitt I."/>
            <person name="Ebersberger I."/>
        </authorList>
    </citation>
    <scope>NUCLEOTIDE SEQUENCE [LARGE SCALE GENOMIC DNA]</scope>
    <source>
        <strain evidence="6">A1-1</strain>
    </source>
</reference>
<evidence type="ECO:0000256" key="2">
    <source>
        <dbReference type="ARBA" id="ARBA00022723"/>
    </source>
</evidence>
<evidence type="ECO:0000256" key="4">
    <source>
        <dbReference type="ARBA" id="ARBA00022842"/>
    </source>
</evidence>
<dbReference type="EMBL" id="VXIT01000005">
    <property type="protein sequence ID" value="KAA6412691.1"/>
    <property type="molecule type" value="Genomic_DNA"/>
</dbReference>
<keyword evidence="4 5" id="KW-0460">Magnesium</keyword>
<organism evidence="6 7">
    <name type="scientific">Lasallia pustulata</name>
    <dbReference type="NCBI Taxonomy" id="136370"/>
    <lineage>
        <taxon>Eukaryota</taxon>
        <taxon>Fungi</taxon>
        <taxon>Dikarya</taxon>
        <taxon>Ascomycota</taxon>
        <taxon>Pezizomycotina</taxon>
        <taxon>Lecanoromycetes</taxon>
        <taxon>OSLEUM clade</taxon>
        <taxon>Umbilicariomycetidae</taxon>
        <taxon>Umbilicariales</taxon>
        <taxon>Umbilicariaceae</taxon>
        <taxon>Lasallia</taxon>
    </lineage>
</organism>
<dbReference type="PROSITE" id="PS00629">
    <property type="entry name" value="IMP_1"/>
    <property type="match status" value="1"/>
</dbReference>
<dbReference type="GO" id="GO:0006020">
    <property type="term" value="P:inositol metabolic process"/>
    <property type="evidence" value="ECO:0007669"/>
    <property type="project" value="TreeGrafter"/>
</dbReference>
<feature type="binding site" evidence="5">
    <location>
        <position position="93"/>
    </location>
    <ligand>
        <name>Mg(2+)</name>
        <dbReference type="ChEBI" id="CHEBI:18420"/>
        <label>2</label>
    </ligand>
</feature>
<dbReference type="SUPFAM" id="SSF56655">
    <property type="entry name" value="Carbohydrate phosphatase"/>
    <property type="match status" value="1"/>
</dbReference>
<dbReference type="PANTHER" id="PTHR20854:SF4">
    <property type="entry name" value="INOSITOL-1-MONOPHOSPHATASE-RELATED"/>
    <property type="match status" value="1"/>
</dbReference>
<dbReference type="GO" id="GO:0007165">
    <property type="term" value="P:signal transduction"/>
    <property type="evidence" value="ECO:0007669"/>
    <property type="project" value="TreeGrafter"/>
</dbReference>
<dbReference type="InterPro" id="IPR020583">
    <property type="entry name" value="Inositol_monoP_metal-BS"/>
</dbReference>
<dbReference type="GO" id="GO:0008934">
    <property type="term" value="F:inositol monophosphate 1-phosphatase activity"/>
    <property type="evidence" value="ECO:0007669"/>
    <property type="project" value="TreeGrafter"/>
</dbReference>
<evidence type="ECO:0000256" key="1">
    <source>
        <dbReference type="ARBA" id="ARBA00009759"/>
    </source>
</evidence>
<dbReference type="Pfam" id="PF00459">
    <property type="entry name" value="Inositol_P"/>
    <property type="match status" value="1"/>
</dbReference>
<feature type="binding site" evidence="5">
    <location>
        <position position="92"/>
    </location>
    <ligand>
        <name>Mg(2+)</name>
        <dbReference type="ChEBI" id="CHEBI:18420"/>
        <label>1</label>
        <note>catalytic</note>
    </ligand>
</feature>
<feature type="binding site" evidence="5">
    <location>
        <position position="71"/>
    </location>
    <ligand>
        <name>Mg(2+)</name>
        <dbReference type="ChEBI" id="CHEBI:18420"/>
        <label>1</label>
        <note>catalytic</note>
    </ligand>
</feature>
<dbReference type="OrthoDB" id="10254945at2759"/>
<name>A0A5M8PVI8_9LECA</name>